<organism evidence="3 4">
    <name type="scientific">Aliiruegeria lutimaris</name>
    <dbReference type="NCBI Taxonomy" id="571298"/>
    <lineage>
        <taxon>Bacteria</taxon>
        <taxon>Pseudomonadati</taxon>
        <taxon>Pseudomonadota</taxon>
        <taxon>Alphaproteobacteria</taxon>
        <taxon>Rhodobacterales</taxon>
        <taxon>Roseobacteraceae</taxon>
        <taxon>Aliiruegeria</taxon>
    </lineage>
</organism>
<dbReference type="SUPFAM" id="SSF103481">
    <property type="entry name" value="Multidrug resistance efflux transporter EmrE"/>
    <property type="match status" value="2"/>
</dbReference>
<dbReference type="AlphaFoldDB" id="A0A1G9IAQ6"/>
<feature type="transmembrane region" description="Helical" evidence="1">
    <location>
        <begin position="127"/>
        <end position="145"/>
    </location>
</feature>
<evidence type="ECO:0000256" key="1">
    <source>
        <dbReference type="SAM" id="Phobius"/>
    </source>
</evidence>
<evidence type="ECO:0000259" key="2">
    <source>
        <dbReference type="Pfam" id="PF00892"/>
    </source>
</evidence>
<feature type="transmembrane region" description="Helical" evidence="1">
    <location>
        <begin position="240"/>
        <end position="259"/>
    </location>
</feature>
<keyword evidence="1" id="KW-0472">Membrane</keyword>
<reference evidence="3 4" key="1">
    <citation type="submission" date="2016-10" db="EMBL/GenBank/DDBJ databases">
        <authorList>
            <person name="de Groot N.N."/>
        </authorList>
    </citation>
    <scope>NUCLEOTIDE SEQUENCE [LARGE SCALE GENOMIC DNA]</scope>
    <source>
        <strain evidence="3 4">DSM 25294</strain>
    </source>
</reference>
<evidence type="ECO:0000313" key="4">
    <source>
        <dbReference type="Proteomes" id="UP000199382"/>
    </source>
</evidence>
<dbReference type="Pfam" id="PF00892">
    <property type="entry name" value="EamA"/>
    <property type="match status" value="2"/>
</dbReference>
<dbReference type="EMBL" id="FNEK01000073">
    <property type="protein sequence ID" value="SDL22281.1"/>
    <property type="molecule type" value="Genomic_DNA"/>
</dbReference>
<gene>
    <name evidence="3" type="ORF">SAMN04488026_107320</name>
</gene>
<proteinExistence type="predicted"/>
<evidence type="ECO:0000313" key="3">
    <source>
        <dbReference type="EMBL" id="SDL22281.1"/>
    </source>
</evidence>
<feature type="transmembrane region" description="Helical" evidence="1">
    <location>
        <begin position="180"/>
        <end position="204"/>
    </location>
</feature>
<dbReference type="STRING" id="571298.SAMN04488026_107320"/>
<sequence>MRPVSDNLVGAAFMVAAMAGFAFEDMFLKRATAELPVGQALAIFGLLGTIYFSARALSRGEPVLHPLMVSRPMLLRALFEGSARMFYTLAIAVTALSNATAIMQATPIVVVAGAALFMHEQVGWRRWLAIWIGFGGVLLILRPGAEGFDAASILVFLGMLGFAGRDLATRAAPLGLSNAQLGICGFSVLIPVGLLLLAVTGGAVLPSPGAFANLLCGSAFGLAAYSALTQAMRTGEVSVVTPFRYSRLLFGVALGMLFFGERPDLATYLGSAIILASGLFIMFRQGRRK</sequence>
<keyword evidence="4" id="KW-1185">Reference proteome</keyword>
<name>A0A1G9IAQ6_9RHOB</name>
<dbReference type="InterPro" id="IPR037185">
    <property type="entry name" value="EmrE-like"/>
</dbReference>
<dbReference type="PANTHER" id="PTHR22911:SF135">
    <property type="entry name" value="BLR4310 PROTEIN"/>
    <property type="match status" value="1"/>
</dbReference>
<feature type="transmembrane region" description="Helical" evidence="1">
    <location>
        <begin position="151"/>
        <end position="168"/>
    </location>
</feature>
<feature type="transmembrane region" description="Helical" evidence="1">
    <location>
        <begin position="210"/>
        <end position="228"/>
    </location>
</feature>
<feature type="transmembrane region" description="Helical" evidence="1">
    <location>
        <begin position="7"/>
        <end position="23"/>
    </location>
</feature>
<keyword evidence="1" id="KW-1133">Transmembrane helix</keyword>
<feature type="domain" description="EamA" evidence="2">
    <location>
        <begin position="155"/>
        <end position="282"/>
    </location>
</feature>
<keyword evidence="1" id="KW-0812">Transmembrane</keyword>
<dbReference type="Gene3D" id="1.10.3730.20">
    <property type="match status" value="2"/>
</dbReference>
<dbReference type="Proteomes" id="UP000199382">
    <property type="component" value="Unassembled WGS sequence"/>
</dbReference>
<feature type="transmembrane region" description="Helical" evidence="1">
    <location>
        <begin position="265"/>
        <end position="283"/>
    </location>
</feature>
<protein>
    <submittedName>
        <fullName evidence="3">Permease of the drug/metabolite transporter (DMT) superfamily</fullName>
    </submittedName>
</protein>
<dbReference type="InterPro" id="IPR000620">
    <property type="entry name" value="EamA_dom"/>
</dbReference>
<accession>A0A1G9IAQ6</accession>
<feature type="domain" description="EamA" evidence="2">
    <location>
        <begin position="10"/>
        <end position="141"/>
    </location>
</feature>
<dbReference type="GO" id="GO:0016020">
    <property type="term" value="C:membrane"/>
    <property type="evidence" value="ECO:0007669"/>
    <property type="project" value="InterPro"/>
</dbReference>
<dbReference type="PANTHER" id="PTHR22911">
    <property type="entry name" value="ACYL-MALONYL CONDENSING ENZYME-RELATED"/>
    <property type="match status" value="1"/>
</dbReference>
<feature type="transmembrane region" description="Helical" evidence="1">
    <location>
        <begin position="35"/>
        <end position="54"/>
    </location>
</feature>